<dbReference type="EMBL" id="KN880668">
    <property type="protein sequence ID" value="KIY63866.1"/>
    <property type="molecule type" value="Genomic_DNA"/>
</dbReference>
<gene>
    <name evidence="1" type="ORF">CYLTODRAFT_121314</name>
</gene>
<dbReference type="Proteomes" id="UP000054007">
    <property type="component" value="Unassembled WGS sequence"/>
</dbReference>
<accession>A0A0D7B2W4</accession>
<protein>
    <submittedName>
        <fullName evidence="1">Uncharacterized protein</fullName>
    </submittedName>
</protein>
<reference evidence="1 2" key="1">
    <citation type="journal article" date="2015" name="Fungal Genet. Biol.">
        <title>Evolution of novel wood decay mechanisms in Agaricales revealed by the genome sequences of Fistulina hepatica and Cylindrobasidium torrendii.</title>
        <authorList>
            <person name="Floudas D."/>
            <person name="Held B.W."/>
            <person name="Riley R."/>
            <person name="Nagy L.G."/>
            <person name="Koehler G."/>
            <person name="Ransdell A.S."/>
            <person name="Younus H."/>
            <person name="Chow J."/>
            <person name="Chiniquy J."/>
            <person name="Lipzen A."/>
            <person name="Tritt A."/>
            <person name="Sun H."/>
            <person name="Haridas S."/>
            <person name="LaButti K."/>
            <person name="Ohm R.A."/>
            <person name="Kues U."/>
            <person name="Blanchette R.A."/>
            <person name="Grigoriev I.V."/>
            <person name="Minto R.E."/>
            <person name="Hibbett D.S."/>
        </authorList>
    </citation>
    <scope>NUCLEOTIDE SEQUENCE [LARGE SCALE GENOMIC DNA]</scope>
    <source>
        <strain evidence="1 2">FP15055 ss-10</strain>
    </source>
</reference>
<evidence type="ECO:0000313" key="2">
    <source>
        <dbReference type="Proteomes" id="UP000054007"/>
    </source>
</evidence>
<dbReference type="AlphaFoldDB" id="A0A0D7B2W4"/>
<sequence>MSVYREYITAATPEWVGLPKGKSQGKIGARFGNMVMSTPNARHMKLPLYGHDITVLLRTDFKFGLPDPICGPQPYHAHNAHLACMIAPTMEYDFHHLFRPFLTQWWTPLPGNPNLGKLDTEIVLTLSRKGNAWAKDILQQVEDIKKGTAGTTLRIEDISVDKLEPSIWRLKRLWITLRRPATLEELQWRYVNAQRLELNLRSHIDFEFIYSKRFKNPPEVPLLTNNGRMGAMTTHYPTAQMLYHCGLPVW</sequence>
<organism evidence="1 2">
    <name type="scientific">Cylindrobasidium torrendii FP15055 ss-10</name>
    <dbReference type="NCBI Taxonomy" id="1314674"/>
    <lineage>
        <taxon>Eukaryota</taxon>
        <taxon>Fungi</taxon>
        <taxon>Dikarya</taxon>
        <taxon>Basidiomycota</taxon>
        <taxon>Agaricomycotina</taxon>
        <taxon>Agaricomycetes</taxon>
        <taxon>Agaricomycetidae</taxon>
        <taxon>Agaricales</taxon>
        <taxon>Marasmiineae</taxon>
        <taxon>Physalacriaceae</taxon>
        <taxon>Cylindrobasidium</taxon>
    </lineage>
</organism>
<evidence type="ECO:0000313" key="1">
    <source>
        <dbReference type="EMBL" id="KIY63866.1"/>
    </source>
</evidence>
<proteinExistence type="predicted"/>
<keyword evidence="2" id="KW-1185">Reference proteome</keyword>
<name>A0A0D7B2W4_9AGAR</name>
<dbReference type="OrthoDB" id="2634326at2759"/>